<evidence type="ECO:0000259" key="1">
    <source>
        <dbReference type="Pfam" id="PF09331"/>
    </source>
</evidence>
<dbReference type="PANTHER" id="PTHR48449:SF1">
    <property type="entry name" value="DUF1985 DOMAIN-CONTAINING PROTEIN"/>
    <property type="match status" value="1"/>
</dbReference>
<name>A0A9P0Z008_CUSEU</name>
<dbReference type="AlphaFoldDB" id="A0A9P0Z008"/>
<dbReference type="OrthoDB" id="1194650at2759"/>
<accession>A0A9P0Z008</accession>
<protein>
    <recommendedName>
        <fullName evidence="1">DUF1985 domain-containing protein</fullName>
    </recommendedName>
</protein>
<organism evidence="2 3">
    <name type="scientific">Cuscuta europaea</name>
    <name type="common">European dodder</name>
    <dbReference type="NCBI Taxonomy" id="41803"/>
    <lineage>
        <taxon>Eukaryota</taxon>
        <taxon>Viridiplantae</taxon>
        <taxon>Streptophyta</taxon>
        <taxon>Embryophyta</taxon>
        <taxon>Tracheophyta</taxon>
        <taxon>Spermatophyta</taxon>
        <taxon>Magnoliopsida</taxon>
        <taxon>eudicotyledons</taxon>
        <taxon>Gunneridae</taxon>
        <taxon>Pentapetalae</taxon>
        <taxon>asterids</taxon>
        <taxon>lamiids</taxon>
        <taxon>Solanales</taxon>
        <taxon>Convolvulaceae</taxon>
        <taxon>Cuscuteae</taxon>
        <taxon>Cuscuta</taxon>
        <taxon>Cuscuta subgen. Cuscuta</taxon>
    </lineage>
</organism>
<dbReference type="Proteomes" id="UP001152484">
    <property type="component" value="Unassembled WGS sequence"/>
</dbReference>
<dbReference type="InterPro" id="IPR015410">
    <property type="entry name" value="DUF1985"/>
</dbReference>
<sequence>MPRLSGQLCIALLGSYIEQFNNNSEKRVIRFHIGSGVISFTRSDMALLLGLKLGGVRTISDDQLAGDFCRRYFGNKQVVSRQDMISALEAYNHTDPHIAKEDGVKLALLYVLAHGLLGHQMSRPLPEKYLKLVHDIEAFNTYPWGDDVWDDLVTNITRSAEALNVCDGNRVAFPGCMHVLQIWAFETFPSLANTGLCIIIQGRETVIPRTLKWAFHKKPSMEVFCDLIFDNGEVIETYLLLNLHVLIR</sequence>
<keyword evidence="3" id="KW-1185">Reference proteome</keyword>
<proteinExistence type="predicted"/>
<dbReference type="PANTHER" id="PTHR48449">
    <property type="entry name" value="DUF1985 DOMAIN-CONTAINING PROTEIN"/>
    <property type="match status" value="1"/>
</dbReference>
<feature type="domain" description="DUF1985" evidence="1">
    <location>
        <begin position="26"/>
        <end position="153"/>
    </location>
</feature>
<evidence type="ECO:0000313" key="3">
    <source>
        <dbReference type="Proteomes" id="UP001152484"/>
    </source>
</evidence>
<dbReference type="Pfam" id="PF09331">
    <property type="entry name" value="DUF1985"/>
    <property type="match status" value="1"/>
</dbReference>
<reference evidence="2" key="1">
    <citation type="submission" date="2022-07" db="EMBL/GenBank/DDBJ databases">
        <authorList>
            <person name="Macas J."/>
            <person name="Novak P."/>
            <person name="Neumann P."/>
        </authorList>
    </citation>
    <scope>NUCLEOTIDE SEQUENCE</scope>
</reference>
<dbReference type="EMBL" id="CAMAPE010000017">
    <property type="protein sequence ID" value="CAH9083610.1"/>
    <property type="molecule type" value="Genomic_DNA"/>
</dbReference>
<comment type="caution">
    <text evidence="2">The sequence shown here is derived from an EMBL/GenBank/DDBJ whole genome shotgun (WGS) entry which is preliminary data.</text>
</comment>
<gene>
    <name evidence="2" type="ORF">CEURO_LOCUS8682</name>
</gene>
<evidence type="ECO:0000313" key="2">
    <source>
        <dbReference type="EMBL" id="CAH9083610.1"/>
    </source>
</evidence>